<evidence type="ECO:0000259" key="1">
    <source>
        <dbReference type="Pfam" id="PF08348"/>
    </source>
</evidence>
<proteinExistence type="predicted"/>
<dbReference type="Pfam" id="PF08348">
    <property type="entry name" value="PAS_6"/>
    <property type="match status" value="1"/>
</dbReference>
<sequence length="222" mass="25096">MSNRAQLERYIPMVTFISEICGKNYEVILHDVSDPENSVISIFNGHLSGRKVGDPMTELARNLVRDQIYETQDFIANYEGRTRNGKQFVSSTYFIKEHGTLIGLICINHDVSDFFAISQHLHGLMRAFSLPGEDSRNSYTEDLDDSIPGLSTTLIHNTVLNFGVPPSRMTPQEKEQVIQALEHQGVFSTKGSVGQAAKELNISEPTVYRYLRRIRTRDDSDV</sequence>
<gene>
    <name evidence="3" type="ORF">C7373_1122</name>
</gene>
<evidence type="ECO:0000259" key="2">
    <source>
        <dbReference type="Pfam" id="PF13309"/>
    </source>
</evidence>
<dbReference type="AlphaFoldDB" id="A0A2U1BEB3"/>
<evidence type="ECO:0000313" key="4">
    <source>
        <dbReference type="Proteomes" id="UP000245778"/>
    </source>
</evidence>
<dbReference type="InterPro" id="IPR039445">
    <property type="entry name" value="DauR-like_HTH"/>
</dbReference>
<dbReference type="Gene3D" id="1.10.10.60">
    <property type="entry name" value="Homeodomain-like"/>
    <property type="match status" value="1"/>
</dbReference>
<accession>A0A2U1BEB3</accession>
<reference evidence="3 4" key="1">
    <citation type="submission" date="2018-04" db="EMBL/GenBank/DDBJ databases">
        <title>Genomic Encyclopedia of Type Strains, Phase IV (KMG-IV): sequencing the most valuable type-strain genomes for metagenomic binning, comparative biology and taxonomic classification.</title>
        <authorList>
            <person name="Goeker M."/>
        </authorList>
    </citation>
    <scope>NUCLEOTIDE SEQUENCE [LARGE SCALE GENOMIC DNA]</scope>
    <source>
        <strain evidence="3 4">DSM 26588</strain>
    </source>
</reference>
<dbReference type="InterPro" id="IPR013559">
    <property type="entry name" value="YheO"/>
</dbReference>
<dbReference type="PANTHER" id="PTHR35568:SF1">
    <property type="entry name" value="TRANSCRIPTIONAL REGULATOR DAUR"/>
    <property type="match status" value="1"/>
</dbReference>
<dbReference type="GeneID" id="93228583"/>
<name>A0A2U1BEB3_9FIRM</name>
<dbReference type="Proteomes" id="UP000245778">
    <property type="component" value="Unassembled WGS sequence"/>
</dbReference>
<comment type="caution">
    <text evidence="3">The sequence shown here is derived from an EMBL/GenBank/DDBJ whole genome shotgun (WGS) entry which is preliminary data.</text>
</comment>
<dbReference type="InterPro" id="IPR039446">
    <property type="entry name" value="DauR-like"/>
</dbReference>
<dbReference type="Pfam" id="PF13309">
    <property type="entry name" value="HTH_22"/>
    <property type="match status" value="1"/>
</dbReference>
<dbReference type="RefSeq" id="WP_033118175.1">
    <property type="nucleotide sequence ID" value="NZ_CAMREZ010000003.1"/>
</dbReference>
<protein>
    <submittedName>
        <fullName evidence="3">Putative transcriptional regulator YheO</fullName>
    </submittedName>
</protein>
<organism evidence="3 4">
    <name type="scientific">Intestinimonas butyriciproducens</name>
    <dbReference type="NCBI Taxonomy" id="1297617"/>
    <lineage>
        <taxon>Bacteria</taxon>
        <taxon>Bacillati</taxon>
        <taxon>Bacillota</taxon>
        <taxon>Clostridia</taxon>
        <taxon>Eubacteriales</taxon>
        <taxon>Intestinimonas</taxon>
    </lineage>
</organism>
<dbReference type="EMBL" id="QEKK01000012">
    <property type="protein sequence ID" value="PVY46947.1"/>
    <property type="molecule type" value="Genomic_DNA"/>
</dbReference>
<dbReference type="PANTHER" id="PTHR35568">
    <property type="entry name" value="TRANSCRIPTIONAL REGULATOR DAUR"/>
    <property type="match status" value="1"/>
</dbReference>
<feature type="domain" description="YheO-like" evidence="1">
    <location>
        <begin position="7"/>
        <end position="118"/>
    </location>
</feature>
<feature type="domain" description="Transcriptional regulator DauR-like HTH" evidence="2">
    <location>
        <begin position="153"/>
        <end position="212"/>
    </location>
</feature>
<evidence type="ECO:0000313" key="3">
    <source>
        <dbReference type="EMBL" id="PVY46947.1"/>
    </source>
</evidence>